<keyword evidence="2" id="KW-0472">Membrane</keyword>
<dbReference type="Proteomes" id="UP001464923">
    <property type="component" value="Unassembled WGS sequence"/>
</dbReference>
<keyword evidence="2" id="KW-0812">Transmembrane</keyword>
<comment type="caution">
    <text evidence="3">The sequence shown here is derived from an EMBL/GenBank/DDBJ whole genome shotgun (WGS) entry which is preliminary data.</text>
</comment>
<feature type="transmembrane region" description="Helical" evidence="2">
    <location>
        <begin position="23"/>
        <end position="43"/>
    </location>
</feature>
<accession>A0ABV1JUE8</accession>
<dbReference type="RefSeq" id="WP_345652754.1">
    <property type="nucleotide sequence ID" value="NZ_BAABLY010000082.1"/>
</dbReference>
<gene>
    <name evidence="3" type="ORF">WHI96_08060</name>
</gene>
<keyword evidence="4" id="KW-1185">Reference proteome</keyword>
<protein>
    <submittedName>
        <fullName evidence="3">Uncharacterized protein</fullName>
    </submittedName>
</protein>
<keyword evidence="2" id="KW-1133">Transmembrane helix</keyword>
<evidence type="ECO:0000256" key="1">
    <source>
        <dbReference type="SAM" id="MobiDB-lite"/>
    </source>
</evidence>
<evidence type="ECO:0000313" key="4">
    <source>
        <dbReference type="Proteomes" id="UP001464923"/>
    </source>
</evidence>
<feature type="compositionally biased region" description="Low complexity" evidence="1">
    <location>
        <begin position="49"/>
        <end position="62"/>
    </location>
</feature>
<evidence type="ECO:0000256" key="2">
    <source>
        <dbReference type="SAM" id="Phobius"/>
    </source>
</evidence>
<sequence length="169" mass="17802">MTPPPWAQNPPPRKQPIGLLPKILFGATALLALFVVIVGVVAYQGGGSPAPSSSVGASTTTPLGCTPIDSDETSWERCTHRTIAAMPWCGQDIPSTPARKISTPGRPTGGHWVTAYQTSTGAVTFQIFATSSQQFMTIDCPTGSRRLDEGDLLSISKAGPPETMPLVLR</sequence>
<name>A0ABV1JUE8_9PSEU</name>
<organism evidence="3 4">
    <name type="scientific">Pseudonocardia tropica</name>
    <dbReference type="NCBI Taxonomy" id="681289"/>
    <lineage>
        <taxon>Bacteria</taxon>
        <taxon>Bacillati</taxon>
        <taxon>Actinomycetota</taxon>
        <taxon>Actinomycetes</taxon>
        <taxon>Pseudonocardiales</taxon>
        <taxon>Pseudonocardiaceae</taxon>
        <taxon>Pseudonocardia</taxon>
    </lineage>
</organism>
<evidence type="ECO:0000313" key="3">
    <source>
        <dbReference type="EMBL" id="MEQ3538772.1"/>
    </source>
</evidence>
<proteinExistence type="predicted"/>
<feature type="region of interest" description="Disordered" evidence="1">
    <location>
        <begin position="48"/>
        <end position="71"/>
    </location>
</feature>
<dbReference type="EMBL" id="JBEDNP010000004">
    <property type="protein sequence ID" value="MEQ3538772.1"/>
    <property type="molecule type" value="Genomic_DNA"/>
</dbReference>
<reference evidence="3 4" key="1">
    <citation type="submission" date="2024-03" db="EMBL/GenBank/DDBJ databases">
        <title>Draft genome sequence of Pseudonocardia tropica JCM 19149.</title>
        <authorList>
            <person name="Butdee W."/>
            <person name="Duangmal K."/>
        </authorList>
    </citation>
    <scope>NUCLEOTIDE SEQUENCE [LARGE SCALE GENOMIC DNA]</scope>
    <source>
        <strain evidence="3 4">JCM 19149</strain>
    </source>
</reference>